<dbReference type="Proteomes" id="UP000830671">
    <property type="component" value="Chromosome 3"/>
</dbReference>
<protein>
    <submittedName>
        <fullName evidence="1">Uncharacterized protein</fullName>
    </submittedName>
</protein>
<organism evidence="1 2">
    <name type="scientific">Colletotrichum lupini</name>
    <dbReference type="NCBI Taxonomy" id="145971"/>
    <lineage>
        <taxon>Eukaryota</taxon>
        <taxon>Fungi</taxon>
        <taxon>Dikarya</taxon>
        <taxon>Ascomycota</taxon>
        <taxon>Pezizomycotina</taxon>
        <taxon>Sordariomycetes</taxon>
        <taxon>Hypocreomycetidae</taxon>
        <taxon>Glomerellales</taxon>
        <taxon>Glomerellaceae</taxon>
        <taxon>Colletotrichum</taxon>
        <taxon>Colletotrichum acutatum species complex</taxon>
    </lineage>
</organism>
<dbReference type="AlphaFoldDB" id="A0A9Q8SN97"/>
<accession>A0A9Q8SN97</accession>
<evidence type="ECO:0000313" key="2">
    <source>
        <dbReference type="Proteomes" id="UP000830671"/>
    </source>
</evidence>
<keyword evidence="2" id="KW-1185">Reference proteome</keyword>
<evidence type="ECO:0000313" key="1">
    <source>
        <dbReference type="EMBL" id="UQC79931.1"/>
    </source>
</evidence>
<dbReference type="GeneID" id="73339429"/>
<dbReference type="EMBL" id="CP019475">
    <property type="protein sequence ID" value="UQC79931.1"/>
    <property type="molecule type" value="Genomic_DNA"/>
</dbReference>
<proteinExistence type="predicted"/>
<dbReference type="KEGG" id="clup:CLUP02_05412"/>
<reference evidence="1" key="1">
    <citation type="journal article" date="2021" name="Mol. Plant Microbe Interact.">
        <title>Complete Genome Sequence of the Plant-Pathogenic Fungus Colletotrichum lupini.</title>
        <authorList>
            <person name="Baroncelli R."/>
            <person name="Pensec F."/>
            <person name="Da Lio D."/>
            <person name="Boufleur T."/>
            <person name="Vicente I."/>
            <person name="Sarrocco S."/>
            <person name="Picot A."/>
            <person name="Baraldi E."/>
            <person name="Sukno S."/>
            <person name="Thon M."/>
            <person name="Le Floch G."/>
        </authorList>
    </citation>
    <scope>NUCLEOTIDE SEQUENCE</scope>
    <source>
        <strain evidence="1">IMI 504893</strain>
    </source>
</reference>
<sequence>MHMRRHQGPAYRSAIYVLSRASCQETAQTSPRQHRHPHADHHQPCRRRCHYRLVSSTIPGLPPLSTQHRCIIGDKMSLNLALDPHIGLRPSGANGL</sequence>
<dbReference type="RefSeq" id="XP_049141562.1">
    <property type="nucleotide sequence ID" value="XM_049284419.1"/>
</dbReference>
<gene>
    <name evidence="1" type="ORF">CLUP02_05412</name>
</gene>
<name>A0A9Q8SN97_9PEZI</name>